<accession>L9KIJ5</accession>
<dbReference type="AlphaFoldDB" id="L9KIJ5"/>
<keyword evidence="2" id="KW-1185">Reference proteome</keyword>
<sequence length="95" mass="10490">MHSYVPMKAGKKSSSGFRTALFLAFQDIDERKQPLLTFLPSRGERAGDCPFTPGSPWTLARMVIVDTSSTTTKAFPLSYALLFSMLYAGVPQLQL</sequence>
<protein>
    <submittedName>
        <fullName evidence="1">Uncharacterized protein</fullName>
    </submittedName>
</protein>
<gene>
    <name evidence="1" type="ORF">TREES_T100021480</name>
</gene>
<dbReference type="Proteomes" id="UP000011518">
    <property type="component" value="Unassembled WGS sequence"/>
</dbReference>
<proteinExistence type="predicted"/>
<dbReference type="InParanoid" id="L9KIJ5"/>
<evidence type="ECO:0000313" key="2">
    <source>
        <dbReference type="Proteomes" id="UP000011518"/>
    </source>
</evidence>
<reference evidence="2" key="2">
    <citation type="journal article" date="2013" name="Nat. Commun.">
        <title>Genome of the Chinese tree shrew.</title>
        <authorList>
            <person name="Fan Y."/>
            <person name="Huang Z.Y."/>
            <person name="Cao C.C."/>
            <person name="Chen C.S."/>
            <person name="Chen Y.X."/>
            <person name="Fan D.D."/>
            <person name="He J."/>
            <person name="Hou H.L."/>
            <person name="Hu L."/>
            <person name="Hu X.T."/>
            <person name="Jiang X.T."/>
            <person name="Lai R."/>
            <person name="Lang Y.S."/>
            <person name="Liang B."/>
            <person name="Liao S.G."/>
            <person name="Mu D."/>
            <person name="Ma Y.Y."/>
            <person name="Niu Y.Y."/>
            <person name="Sun X.Q."/>
            <person name="Xia J.Q."/>
            <person name="Xiao J."/>
            <person name="Xiong Z.Q."/>
            <person name="Xu L."/>
            <person name="Yang L."/>
            <person name="Zhang Y."/>
            <person name="Zhao W."/>
            <person name="Zhao X.D."/>
            <person name="Zheng Y.T."/>
            <person name="Zhou J.M."/>
            <person name="Zhu Y.B."/>
            <person name="Zhang G.J."/>
            <person name="Wang J."/>
            <person name="Yao Y.G."/>
        </authorList>
    </citation>
    <scope>NUCLEOTIDE SEQUENCE [LARGE SCALE GENOMIC DNA]</scope>
</reference>
<name>L9KIJ5_TUPCH</name>
<reference evidence="2" key="1">
    <citation type="submission" date="2012-07" db="EMBL/GenBank/DDBJ databases">
        <title>Genome of the Chinese tree shrew, a rising model animal genetically related to primates.</title>
        <authorList>
            <person name="Zhang G."/>
            <person name="Fan Y."/>
            <person name="Yao Y."/>
            <person name="Huang Z."/>
        </authorList>
    </citation>
    <scope>NUCLEOTIDE SEQUENCE [LARGE SCALE GENOMIC DNA]</scope>
</reference>
<dbReference type="EMBL" id="KB320826">
    <property type="protein sequence ID" value="ELW62324.1"/>
    <property type="molecule type" value="Genomic_DNA"/>
</dbReference>
<organism evidence="1 2">
    <name type="scientific">Tupaia chinensis</name>
    <name type="common">Chinese tree shrew</name>
    <name type="synonym">Tupaia belangeri chinensis</name>
    <dbReference type="NCBI Taxonomy" id="246437"/>
    <lineage>
        <taxon>Eukaryota</taxon>
        <taxon>Metazoa</taxon>
        <taxon>Chordata</taxon>
        <taxon>Craniata</taxon>
        <taxon>Vertebrata</taxon>
        <taxon>Euteleostomi</taxon>
        <taxon>Mammalia</taxon>
        <taxon>Eutheria</taxon>
        <taxon>Euarchontoglires</taxon>
        <taxon>Scandentia</taxon>
        <taxon>Tupaiidae</taxon>
        <taxon>Tupaia</taxon>
    </lineage>
</organism>
<evidence type="ECO:0000313" key="1">
    <source>
        <dbReference type="EMBL" id="ELW62324.1"/>
    </source>
</evidence>